<dbReference type="SUPFAM" id="SSF47473">
    <property type="entry name" value="EF-hand"/>
    <property type="match status" value="1"/>
</dbReference>
<dbReference type="GO" id="GO:0016460">
    <property type="term" value="C:myosin II complex"/>
    <property type="evidence" value="ECO:0007669"/>
    <property type="project" value="TreeGrafter"/>
</dbReference>
<dbReference type="SUPFAM" id="SSF56815">
    <property type="entry name" value="Sec1/munc18-like (SM) proteins"/>
    <property type="match status" value="1"/>
</dbReference>
<comment type="caution">
    <text evidence="4">The sequence shown here is derived from an EMBL/GenBank/DDBJ whole genome shotgun (WGS) entry which is preliminary data.</text>
</comment>
<feature type="domain" description="EF-hand" evidence="3">
    <location>
        <begin position="206"/>
        <end position="241"/>
    </location>
</feature>
<dbReference type="InterPro" id="IPR001619">
    <property type="entry name" value="Sec1-like"/>
</dbReference>
<dbReference type="GO" id="GO:0005509">
    <property type="term" value="F:calcium ion binding"/>
    <property type="evidence" value="ECO:0007669"/>
    <property type="project" value="InterPro"/>
</dbReference>
<evidence type="ECO:0000256" key="1">
    <source>
        <dbReference type="ARBA" id="ARBA00009884"/>
    </source>
</evidence>
<dbReference type="EMBL" id="CAJOBI010183294">
    <property type="protein sequence ID" value="CAF4934434.1"/>
    <property type="molecule type" value="Genomic_DNA"/>
</dbReference>
<name>A0A8S3CZM5_9BILA</name>
<organism evidence="4 5">
    <name type="scientific">Rotaria magnacalcarata</name>
    <dbReference type="NCBI Taxonomy" id="392030"/>
    <lineage>
        <taxon>Eukaryota</taxon>
        <taxon>Metazoa</taxon>
        <taxon>Spiralia</taxon>
        <taxon>Gnathifera</taxon>
        <taxon>Rotifera</taxon>
        <taxon>Eurotatoria</taxon>
        <taxon>Bdelloidea</taxon>
        <taxon>Philodinida</taxon>
        <taxon>Philodinidae</taxon>
        <taxon>Rotaria</taxon>
    </lineage>
</organism>
<dbReference type="InterPro" id="IPR002048">
    <property type="entry name" value="EF_hand_dom"/>
</dbReference>
<dbReference type="Gene3D" id="3.40.50.1910">
    <property type="match status" value="1"/>
</dbReference>
<dbReference type="InterPro" id="IPR027482">
    <property type="entry name" value="Sec1-like_dom2"/>
</dbReference>
<gene>
    <name evidence="4" type="ORF">SMN809_LOCUS53334</name>
</gene>
<dbReference type="PROSITE" id="PS50222">
    <property type="entry name" value="EF_HAND_2"/>
    <property type="match status" value="1"/>
</dbReference>
<evidence type="ECO:0000313" key="5">
    <source>
        <dbReference type="Proteomes" id="UP000676336"/>
    </source>
</evidence>
<dbReference type="InterPro" id="IPR036045">
    <property type="entry name" value="Sec1-like_sf"/>
</dbReference>
<evidence type="ECO:0000259" key="3">
    <source>
        <dbReference type="PROSITE" id="PS50222"/>
    </source>
</evidence>
<dbReference type="PANTHER" id="PTHR23048:SF0">
    <property type="entry name" value="CALMODULIN LIKE 3"/>
    <property type="match status" value="1"/>
</dbReference>
<dbReference type="CDD" id="cd00051">
    <property type="entry name" value="EFh"/>
    <property type="match status" value="1"/>
</dbReference>
<evidence type="ECO:0000256" key="2">
    <source>
        <dbReference type="ARBA" id="ARBA00022737"/>
    </source>
</evidence>
<dbReference type="Gene3D" id="1.10.238.10">
    <property type="entry name" value="EF-hand"/>
    <property type="match status" value="2"/>
</dbReference>
<dbReference type="GO" id="GO:0016192">
    <property type="term" value="P:vesicle-mediated transport"/>
    <property type="evidence" value="ECO:0007669"/>
    <property type="project" value="InterPro"/>
</dbReference>
<reference evidence="4" key="1">
    <citation type="submission" date="2021-02" db="EMBL/GenBank/DDBJ databases">
        <authorList>
            <person name="Nowell W R."/>
        </authorList>
    </citation>
    <scope>NUCLEOTIDE SEQUENCE</scope>
</reference>
<sequence>MFSNLVNKASKFAMEGVKNLVVKQYKLPVTKILDNLMESRSSPETDDYRYFDPKLLRPADSTRLIENNTNAARNRQSFSDAIVFMIGGGNYIEYQNLQDYAKTRSTMATKRVVYGCTELVNASQFLEHSKNFSEEEIDNFRQCFQLFAPQGYVDTPDKLCFIMRSLSMAPTLVELKRYFTKYKKDVGVVEFDDFLKIILEHRSVENTSNEIMAAFQLYDTQKHGYIDAKQLRYILTHTGEKMTDRDVDLILRELNVTPDGRVVYKNLVQMLAQPLAGHR</sequence>
<dbReference type="PANTHER" id="PTHR23048">
    <property type="entry name" value="MYOSIN LIGHT CHAIN 1, 3"/>
    <property type="match status" value="1"/>
</dbReference>
<dbReference type="InterPro" id="IPR011992">
    <property type="entry name" value="EF-hand-dom_pair"/>
</dbReference>
<proteinExistence type="inferred from homology"/>
<comment type="similarity">
    <text evidence="1">Belongs to the STXBP/unc-18/SEC1 family.</text>
</comment>
<accession>A0A8S3CZM5</accession>
<dbReference type="FunFam" id="1.10.238.10:FF:000001">
    <property type="entry name" value="Calmodulin 1"/>
    <property type="match status" value="1"/>
</dbReference>
<dbReference type="Proteomes" id="UP000676336">
    <property type="component" value="Unassembled WGS sequence"/>
</dbReference>
<keyword evidence="2" id="KW-0677">Repeat</keyword>
<dbReference type="Pfam" id="PF13499">
    <property type="entry name" value="EF-hand_7"/>
    <property type="match status" value="1"/>
</dbReference>
<protein>
    <recommendedName>
        <fullName evidence="3">EF-hand domain-containing protein</fullName>
    </recommendedName>
</protein>
<dbReference type="InterPro" id="IPR050230">
    <property type="entry name" value="CALM/Myosin/TropC-like"/>
</dbReference>
<dbReference type="Pfam" id="PF00995">
    <property type="entry name" value="Sec1"/>
    <property type="match status" value="1"/>
</dbReference>
<evidence type="ECO:0000313" key="4">
    <source>
        <dbReference type="EMBL" id="CAF4934434.1"/>
    </source>
</evidence>
<dbReference type="AlphaFoldDB" id="A0A8S3CZM5"/>